<gene>
    <name evidence="1" type="primary">Acey_s0380.g346</name>
    <name evidence="1" type="ORF">Y032_0380g346</name>
</gene>
<dbReference type="AlphaFoldDB" id="A0A016RTE7"/>
<keyword evidence="2" id="KW-1185">Reference proteome</keyword>
<comment type="caution">
    <text evidence="1">The sequence shown here is derived from an EMBL/GenBank/DDBJ whole genome shotgun (WGS) entry which is preliminary data.</text>
</comment>
<reference evidence="2" key="1">
    <citation type="journal article" date="2015" name="Nat. Genet.">
        <title>The genome and transcriptome of the zoonotic hookworm Ancylostoma ceylanicum identify infection-specific gene families.</title>
        <authorList>
            <person name="Schwarz E.M."/>
            <person name="Hu Y."/>
            <person name="Antoshechkin I."/>
            <person name="Miller M.M."/>
            <person name="Sternberg P.W."/>
            <person name="Aroian R.V."/>
        </authorList>
    </citation>
    <scope>NUCLEOTIDE SEQUENCE</scope>
    <source>
        <strain evidence="2">HY135</strain>
    </source>
</reference>
<protein>
    <submittedName>
        <fullName evidence="1">Uncharacterized protein</fullName>
    </submittedName>
</protein>
<name>A0A016RTE7_9BILA</name>
<dbReference type="Proteomes" id="UP000024635">
    <property type="component" value="Unassembled WGS sequence"/>
</dbReference>
<evidence type="ECO:0000313" key="1">
    <source>
        <dbReference type="EMBL" id="EYB81546.1"/>
    </source>
</evidence>
<accession>A0A016RTE7</accession>
<dbReference type="OrthoDB" id="192887at2759"/>
<dbReference type="EMBL" id="JARK01001716">
    <property type="protein sequence ID" value="EYB81546.1"/>
    <property type="molecule type" value="Genomic_DNA"/>
</dbReference>
<evidence type="ECO:0000313" key="2">
    <source>
        <dbReference type="Proteomes" id="UP000024635"/>
    </source>
</evidence>
<organism evidence="1 2">
    <name type="scientific">Ancylostoma ceylanicum</name>
    <dbReference type="NCBI Taxonomy" id="53326"/>
    <lineage>
        <taxon>Eukaryota</taxon>
        <taxon>Metazoa</taxon>
        <taxon>Ecdysozoa</taxon>
        <taxon>Nematoda</taxon>
        <taxon>Chromadorea</taxon>
        <taxon>Rhabditida</taxon>
        <taxon>Rhabditina</taxon>
        <taxon>Rhabditomorpha</taxon>
        <taxon>Strongyloidea</taxon>
        <taxon>Ancylostomatidae</taxon>
        <taxon>Ancylostomatinae</taxon>
        <taxon>Ancylostoma</taxon>
    </lineage>
</organism>
<sequence>MALNLINGVLEYLSKAALNYHKQAVRARAAGSFRLNNFELRDFMDFNVPLIFEPPRSWTVHSVRFLPQIPPFL</sequence>
<proteinExistence type="predicted"/>